<dbReference type="CDD" id="cd09250">
    <property type="entry name" value="AP-1_Mu1_Cterm"/>
    <property type="match status" value="1"/>
</dbReference>
<dbReference type="GO" id="GO:0006886">
    <property type="term" value="P:intracellular protein transport"/>
    <property type="evidence" value="ECO:0007669"/>
    <property type="project" value="UniProtKB-UniRule"/>
</dbReference>
<dbReference type="InterPro" id="IPR018240">
    <property type="entry name" value="Clathrin_mu_CS"/>
</dbReference>
<gene>
    <name evidence="7" type="ORF">OT_ostta07g03670</name>
</gene>
<dbReference type="SUPFAM" id="SSF64356">
    <property type="entry name" value="SNARE-like"/>
    <property type="match status" value="1"/>
</dbReference>
<dbReference type="InterPro" id="IPR028565">
    <property type="entry name" value="MHD"/>
</dbReference>
<dbReference type="GO" id="GO:0016192">
    <property type="term" value="P:vesicle-mediated transport"/>
    <property type="evidence" value="ECO:0007669"/>
    <property type="project" value="InterPro"/>
</dbReference>
<dbReference type="GeneID" id="9836668"/>
<dbReference type="Gene3D" id="2.60.40.1170">
    <property type="entry name" value="Mu homology domain, subdomain B"/>
    <property type="match status" value="2"/>
</dbReference>
<dbReference type="InterPro" id="IPR011012">
    <property type="entry name" value="Longin-like_dom_sf"/>
</dbReference>
<proteinExistence type="inferred from homology"/>
<evidence type="ECO:0000313" key="7">
    <source>
        <dbReference type="EMBL" id="CEF98821.1"/>
    </source>
</evidence>
<dbReference type="InterPro" id="IPR050431">
    <property type="entry name" value="Adaptor_comp_med_subunit"/>
</dbReference>
<dbReference type="FunCoup" id="A0A090M3Q1">
    <property type="interactions" value="1831"/>
</dbReference>
<name>A0A090M3Q1_OSTTA</name>
<reference evidence="7 8" key="2">
    <citation type="journal article" date="2014" name="BMC Genomics">
        <title>An improved genome of the model marine alga Ostreococcus tauri unfolds by assessing Illumina de novo assemblies.</title>
        <authorList>
            <person name="Blanc-Mathieu R."/>
            <person name="Verhelst B."/>
            <person name="Derelle E."/>
            <person name="Rombauts S."/>
            <person name="Bouget F.Y."/>
            <person name="Carre I."/>
            <person name="Chateau A."/>
            <person name="Eyre-Walker A."/>
            <person name="Grimsley N."/>
            <person name="Moreau H."/>
            <person name="Piegu B."/>
            <person name="Rivals E."/>
            <person name="Schackwitz W."/>
            <person name="Van de Peer Y."/>
            <person name="Piganeau G."/>
        </authorList>
    </citation>
    <scope>NUCLEOTIDE SEQUENCE [LARGE SCALE GENOMIC DNA]</scope>
    <source>
        <strain evidence="8">OTTH 0595 / CCAP 157/2 / RCC745</strain>
    </source>
</reference>
<dbReference type="GO" id="GO:0030131">
    <property type="term" value="C:clathrin adaptor complex"/>
    <property type="evidence" value="ECO:0007669"/>
    <property type="project" value="UniProtKB-UniRule"/>
</dbReference>
<comment type="subcellular location">
    <subcellularLocation>
        <location evidence="1">Endomembrane system</location>
    </subcellularLocation>
</comment>
<dbReference type="InterPro" id="IPR001392">
    <property type="entry name" value="Clathrin_mu"/>
</dbReference>
<dbReference type="FunFam" id="3.30.450.60:FF:000002">
    <property type="entry name" value="AP-2 complex subunit mu, putative"/>
    <property type="match status" value="1"/>
</dbReference>
<dbReference type="KEGG" id="ota:OT_ostta07g03670"/>
<dbReference type="GO" id="GO:0012505">
    <property type="term" value="C:endomembrane system"/>
    <property type="evidence" value="ECO:0007669"/>
    <property type="project" value="UniProtKB-SubCell"/>
</dbReference>
<dbReference type="Proteomes" id="UP000009170">
    <property type="component" value="Unassembled WGS sequence"/>
</dbReference>
<dbReference type="InParanoid" id="A0A090M3Q1"/>
<dbReference type="PIRSF" id="PIRSF005992">
    <property type="entry name" value="Clathrin_mu"/>
    <property type="match status" value="1"/>
</dbReference>
<dbReference type="Pfam" id="PF00928">
    <property type="entry name" value="Adap_comp_sub"/>
    <property type="match status" value="1"/>
</dbReference>
<dbReference type="AlphaFoldDB" id="A0A090M3Q1"/>
<dbReference type="OrthoDB" id="10259133at2759"/>
<reference evidence="8" key="1">
    <citation type="journal article" date="2006" name="Proc. Natl. Acad. Sci. U.S.A.">
        <title>Genome analysis of the smallest free-living eukaryote Ostreococcus tauri unveils many unique features.</title>
        <authorList>
            <person name="Derelle E."/>
            <person name="Ferraz C."/>
            <person name="Rombauts S."/>
            <person name="Rouze P."/>
            <person name="Worden A.Z."/>
            <person name="Robbens S."/>
            <person name="Partensky F."/>
            <person name="Degroeve S."/>
            <person name="Echeynie S."/>
            <person name="Cooke R."/>
            <person name="Saeys Y."/>
            <person name="Wuyts J."/>
            <person name="Jabbari K."/>
            <person name="Bowler C."/>
            <person name="Panaud O."/>
            <person name="Piegu B."/>
            <person name="Ball S.G."/>
            <person name="Ral J.-P."/>
            <person name="Bouget F.-Y."/>
            <person name="Piganeau G."/>
            <person name="De Baets B."/>
            <person name="Picard A."/>
            <person name="Delseny M."/>
            <person name="Demaille J."/>
            <person name="Van de Peer Y."/>
            <person name="Moreau H."/>
        </authorList>
    </citation>
    <scope>NUCLEOTIDE SEQUENCE [LARGE SCALE GENOMIC DNA]</scope>
    <source>
        <strain evidence="8">OTTH 0595 / CCAP 157/2 / RCC745</strain>
    </source>
</reference>
<evidence type="ECO:0000256" key="5">
    <source>
        <dbReference type="PIRNR" id="PIRNR005992"/>
    </source>
</evidence>
<keyword evidence="3 5" id="KW-0653">Protein transport</keyword>
<keyword evidence="4" id="KW-0472">Membrane</keyword>
<dbReference type="PROSITE" id="PS00990">
    <property type="entry name" value="CLAT_ADAPTOR_M_1"/>
    <property type="match status" value="1"/>
</dbReference>
<comment type="similarity">
    <text evidence="5">Belongs to the adaptor complexes medium subunit family.</text>
</comment>
<evidence type="ECO:0000256" key="1">
    <source>
        <dbReference type="ARBA" id="ARBA00004308"/>
    </source>
</evidence>
<evidence type="ECO:0000313" key="8">
    <source>
        <dbReference type="Proteomes" id="UP000009170"/>
    </source>
</evidence>
<evidence type="ECO:0000256" key="2">
    <source>
        <dbReference type="ARBA" id="ARBA00022448"/>
    </source>
</evidence>
<dbReference type="PANTHER" id="PTHR10529">
    <property type="entry name" value="AP COMPLEX SUBUNIT MU"/>
    <property type="match status" value="1"/>
</dbReference>
<sequence>MERTCVKGTTSPVCSSFHILNSSYQLLLSRDWRGEITCACLRRLIQRLAYNLDNGVSVPIVFDPQSHVCMLFVTHNDILIACTAETGTDYMATFIFLHKLIDVFSAYFDCFIEESIRDNFVIIYELLDEVVDNGYPQLTDSAVLGEFIKVLAHRFETPHLLSAATTATSWRKHGIFYKKNEVFLDVIESCSLFVDAHGRETRSLLTGTLTLRSQLSGMPKCHLSLNERAIRAAGVHSAAIGTGTLEDVNFHPSVDLSAFRSRGLICFTPPDGTFDLLTYRTLHPAKPLLDIHASTTTTGLSTVEYTVNLSTLFKEQNMASNVRIEIPVAADATSPEIQCSHGSVVYQPEDDVLTWTLKNVKGKREFKLQAKLHLPSTGVKQTRRKTSVPVRVSFEVPYTTASGLQVKYLKVIEKEGYTALPWVRYITRSDDYAFRFRE</sequence>
<dbReference type="InterPro" id="IPR036168">
    <property type="entry name" value="AP2_Mu_C_sf"/>
</dbReference>
<dbReference type="PRINTS" id="PR00314">
    <property type="entry name" value="CLATHRINADPT"/>
</dbReference>
<dbReference type="RefSeq" id="XP_003080459.2">
    <property type="nucleotide sequence ID" value="XM_003080411.2"/>
</dbReference>
<dbReference type="SUPFAM" id="SSF49447">
    <property type="entry name" value="Second domain of Mu2 adaptin subunit (ap50) of ap2 adaptor"/>
    <property type="match status" value="1"/>
</dbReference>
<dbReference type="STRING" id="70448.A0A090M3Q1"/>
<dbReference type="Gene3D" id="3.30.450.60">
    <property type="match status" value="1"/>
</dbReference>
<accession>A0A090M3Q1</accession>
<keyword evidence="2 5" id="KW-0813">Transport</keyword>
<evidence type="ECO:0000256" key="4">
    <source>
        <dbReference type="ARBA" id="ARBA00023136"/>
    </source>
</evidence>
<organism evidence="7 8">
    <name type="scientific">Ostreococcus tauri</name>
    <name type="common">Marine green alga</name>
    <dbReference type="NCBI Taxonomy" id="70448"/>
    <lineage>
        <taxon>Eukaryota</taxon>
        <taxon>Viridiplantae</taxon>
        <taxon>Chlorophyta</taxon>
        <taxon>Mamiellophyceae</taxon>
        <taxon>Mamiellales</taxon>
        <taxon>Bathycoccaceae</taxon>
        <taxon>Ostreococcus</taxon>
    </lineage>
</organism>
<evidence type="ECO:0000259" key="6">
    <source>
        <dbReference type="PROSITE" id="PS51072"/>
    </source>
</evidence>
<dbReference type="EMBL" id="CAID01000007">
    <property type="protein sequence ID" value="CEF98821.1"/>
    <property type="molecule type" value="Genomic_DNA"/>
</dbReference>
<comment type="caution">
    <text evidence="7">The sequence shown here is derived from an EMBL/GenBank/DDBJ whole genome shotgun (WGS) entry which is preliminary data.</text>
</comment>
<evidence type="ECO:0000256" key="3">
    <source>
        <dbReference type="ARBA" id="ARBA00022927"/>
    </source>
</evidence>
<keyword evidence="8" id="KW-1185">Reference proteome</keyword>
<dbReference type="PROSITE" id="PS51072">
    <property type="entry name" value="MHD"/>
    <property type="match status" value="1"/>
</dbReference>
<feature type="domain" description="MHD" evidence="6">
    <location>
        <begin position="179"/>
        <end position="435"/>
    </location>
</feature>
<protein>
    <submittedName>
        <fullName evidence="7">Clathrin adaptor, mu subunit, conserved site</fullName>
    </submittedName>
</protein>